<organism evidence="3 4">
    <name type="scientific">Fusarium beomiforme</name>
    <dbReference type="NCBI Taxonomy" id="44412"/>
    <lineage>
        <taxon>Eukaryota</taxon>
        <taxon>Fungi</taxon>
        <taxon>Dikarya</taxon>
        <taxon>Ascomycota</taxon>
        <taxon>Pezizomycotina</taxon>
        <taxon>Sordariomycetes</taxon>
        <taxon>Hypocreomycetidae</taxon>
        <taxon>Hypocreales</taxon>
        <taxon>Nectriaceae</taxon>
        <taxon>Fusarium</taxon>
        <taxon>Fusarium burgessii species complex</taxon>
    </lineage>
</organism>
<sequence length="345" mass="38714">MRADNVSMQGGGYYNENSNLQGLAIEKSLDLISYSEHESLSITLADYGCSEGKNSVRLFSKYLARLPPVSSATLVFNDTPSNDFSSLTSTINQNWDGLSQNGKLSIHPLLSPRSYFEQIVPDGFVDAGFNFTALHWLRMMPDASSTPSTLSAAAHDDFIAFLSVRHREFRPKGTLTLCIPSHGDISVQPVVKCFETAIRILYDKYQVDPSIAWRLPMHFRTSDEIQASIAAVESKWRLKNHQTVPLMHTSWSPEVVEAHSEEDKMAARKRYAHGVAGFGLAACSQFFIDDLKSQSQAEASSGEDNIRTKDEFMKNFKSTFEEQFLKDHCLDKVGFTYTLLELERV</sequence>
<comment type="caution">
    <text evidence="3">The sequence shown here is derived from an EMBL/GenBank/DDBJ whole genome shotgun (WGS) entry which is preliminary data.</text>
</comment>
<dbReference type="Proteomes" id="UP000730481">
    <property type="component" value="Unassembled WGS sequence"/>
</dbReference>
<dbReference type="SUPFAM" id="SSF53335">
    <property type="entry name" value="S-adenosyl-L-methionine-dependent methyltransferases"/>
    <property type="match status" value="1"/>
</dbReference>
<proteinExistence type="predicted"/>
<evidence type="ECO:0000313" key="4">
    <source>
        <dbReference type="Proteomes" id="UP000730481"/>
    </source>
</evidence>
<dbReference type="GO" id="GO:0046872">
    <property type="term" value="F:metal ion binding"/>
    <property type="evidence" value="ECO:0007669"/>
    <property type="project" value="UniProtKB-KW"/>
</dbReference>
<accession>A0A9P5AKS1</accession>
<dbReference type="InterPro" id="IPR029063">
    <property type="entry name" value="SAM-dependent_MTases_sf"/>
</dbReference>
<evidence type="ECO:0000256" key="1">
    <source>
        <dbReference type="ARBA" id="ARBA00022723"/>
    </source>
</evidence>
<dbReference type="PANTHER" id="PTHR31009">
    <property type="entry name" value="S-ADENOSYL-L-METHIONINE:CARBOXYL METHYLTRANSFERASE FAMILY PROTEIN"/>
    <property type="match status" value="1"/>
</dbReference>
<dbReference type="EMBL" id="PVQB02000243">
    <property type="protein sequence ID" value="KAF4340309.1"/>
    <property type="molecule type" value="Genomic_DNA"/>
</dbReference>
<protein>
    <submittedName>
        <fullName evidence="3">Benzoate carboxyl methyltransferase</fullName>
    </submittedName>
</protein>
<dbReference type="OrthoDB" id="1523883at2759"/>
<keyword evidence="3" id="KW-0489">Methyltransferase</keyword>
<dbReference type="GO" id="GO:0032259">
    <property type="term" value="P:methylation"/>
    <property type="evidence" value="ECO:0007669"/>
    <property type="project" value="UniProtKB-KW"/>
</dbReference>
<keyword evidence="3" id="KW-0808">Transferase</keyword>
<dbReference type="Pfam" id="PF03492">
    <property type="entry name" value="Methyltransf_7"/>
    <property type="match status" value="1"/>
</dbReference>
<gene>
    <name evidence="3" type="ORF">FBEOM_5820</name>
</gene>
<dbReference type="Gene3D" id="3.40.50.150">
    <property type="entry name" value="Vaccinia Virus protein VP39"/>
    <property type="match status" value="1"/>
</dbReference>
<dbReference type="Gene3D" id="1.10.1200.270">
    <property type="entry name" value="Methyltransferase, alpha-helical capping domain"/>
    <property type="match status" value="1"/>
</dbReference>
<dbReference type="InterPro" id="IPR005299">
    <property type="entry name" value="MeTrfase_7"/>
</dbReference>
<keyword evidence="2" id="KW-0460">Magnesium</keyword>
<reference evidence="3" key="1">
    <citation type="journal article" date="2017" name="Mycologia">
        <title>Fusarium algeriense, sp. nov., a novel toxigenic crown rot pathogen of durum wheat from Algeria is nested in the Fusarium burgessii species complex.</title>
        <authorList>
            <person name="Laraba I."/>
            <person name="Keddad A."/>
            <person name="Boureghda H."/>
            <person name="Abdallah N."/>
            <person name="Vaughan M.M."/>
            <person name="Proctor R.H."/>
            <person name="Busman M."/>
            <person name="O'Donnell K."/>
        </authorList>
    </citation>
    <scope>NUCLEOTIDE SEQUENCE</scope>
    <source>
        <strain evidence="3">NRRL 25174</strain>
    </source>
</reference>
<evidence type="ECO:0000313" key="3">
    <source>
        <dbReference type="EMBL" id="KAF4340309.1"/>
    </source>
</evidence>
<keyword evidence="4" id="KW-1185">Reference proteome</keyword>
<dbReference type="AlphaFoldDB" id="A0A9P5AKS1"/>
<name>A0A9P5AKS1_9HYPO</name>
<keyword evidence="1" id="KW-0479">Metal-binding</keyword>
<dbReference type="GO" id="GO:0008168">
    <property type="term" value="F:methyltransferase activity"/>
    <property type="evidence" value="ECO:0007669"/>
    <property type="project" value="UniProtKB-KW"/>
</dbReference>
<dbReference type="InterPro" id="IPR042086">
    <property type="entry name" value="MeTrfase_capping"/>
</dbReference>
<evidence type="ECO:0000256" key="2">
    <source>
        <dbReference type="ARBA" id="ARBA00022842"/>
    </source>
</evidence>
<reference evidence="3" key="2">
    <citation type="submission" date="2020-02" db="EMBL/GenBank/DDBJ databases">
        <title>Identification and distribution of gene clusters putatively required for synthesis of sphingolipid metabolism inhibitors in phylogenetically diverse species of the filamentous fungus Fusarium.</title>
        <authorList>
            <person name="Kim H.-S."/>
            <person name="Busman M."/>
            <person name="Brown D.W."/>
            <person name="Divon H."/>
            <person name="Uhlig S."/>
            <person name="Proctor R.H."/>
        </authorList>
    </citation>
    <scope>NUCLEOTIDE SEQUENCE</scope>
    <source>
        <strain evidence="3">NRRL 25174</strain>
    </source>
</reference>